<evidence type="ECO:0000256" key="7">
    <source>
        <dbReference type="ARBA" id="ARBA00023136"/>
    </source>
</evidence>
<evidence type="ECO:0000256" key="6">
    <source>
        <dbReference type="ARBA" id="ARBA00022989"/>
    </source>
</evidence>
<proteinExistence type="predicted"/>
<evidence type="ECO:0000313" key="10">
    <source>
        <dbReference type="EMBL" id="OGM56835.1"/>
    </source>
</evidence>
<keyword evidence="2" id="KW-1003">Cell membrane</keyword>
<evidence type="ECO:0000256" key="3">
    <source>
        <dbReference type="ARBA" id="ARBA00022676"/>
    </source>
</evidence>
<organism evidence="10 11">
    <name type="scientific">Candidatus Woesebacteria bacterium RIFCSPHIGHO2_12_FULL_46_16</name>
    <dbReference type="NCBI Taxonomy" id="1802513"/>
    <lineage>
        <taxon>Bacteria</taxon>
        <taxon>Candidatus Woeseibacteriota</taxon>
    </lineage>
</organism>
<keyword evidence="7 8" id="KW-0472">Membrane</keyword>
<feature type="transmembrane region" description="Helical" evidence="8">
    <location>
        <begin position="277"/>
        <end position="298"/>
    </location>
</feature>
<dbReference type="AlphaFoldDB" id="A0A1F8B030"/>
<evidence type="ECO:0000313" key="11">
    <source>
        <dbReference type="Proteomes" id="UP000178313"/>
    </source>
</evidence>
<evidence type="ECO:0000256" key="1">
    <source>
        <dbReference type="ARBA" id="ARBA00004651"/>
    </source>
</evidence>
<evidence type="ECO:0000256" key="8">
    <source>
        <dbReference type="SAM" id="Phobius"/>
    </source>
</evidence>
<gene>
    <name evidence="10" type="ORF">A3E46_01565</name>
</gene>
<evidence type="ECO:0000256" key="4">
    <source>
        <dbReference type="ARBA" id="ARBA00022679"/>
    </source>
</evidence>
<evidence type="ECO:0000256" key="5">
    <source>
        <dbReference type="ARBA" id="ARBA00022692"/>
    </source>
</evidence>
<keyword evidence="3" id="KW-0328">Glycosyltransferase</keyword>
<comment type="caution">
    <text evidence="10">The sequence shown here is derived from an EMBL/GenBank/DDBJ whole genome shotgun (WGS) entry which is preliminary data.</text>
</comment>
<dbReference type="GO" id="GO:0009103">
    <property type="term" value="P:lipopolysaccharide biosynthetic process"/>
    <property type="evidence" value="ECO:0007669"/>
    <property type="project" value="UniProtKB-ARBA"/>
</dbReference>
<protein>
    <recommendedName>
        <fullName evidence="9">Glycosyltransferase RgtA/B/C/D-like domain-containing protein</fullName>
    </recommendedName>
</protein>
<keyword evidence="5 8" id="KW-0812">Transmembrane</keyword>
<dbReference type="EMBL" id="MGGZ01000023">
    <property type="protein sequence ID" value="OGM56835.1"/>
    <property type="molecule type" value="Genomic_DNA"/>
</dbReference>
<feature type="domain" description="Glycosyltransferase RgtA/B/C/D-like" evidence="9">
    <location>
        <begin position="72"/>
        <end position="229"/>
    </location>
</feature>
<keyword evidence="6 8" id="KW-1133">Transmembrane helix</keyword>
<dbReference type="Proteomes" id="UP000178313">
    <property type="component" value="Unassembled WGS sequence"/>
</dbReference>
<dbReference type="Pfam" id="PF13231">
    <property type="entry name" value="PMT_2"/>
    <property type="match status" value="1"/>
</dbReference>
<feature type="transmembrane region" description="Helical" evidence="8">
    <location>
        <begin position="215"/>
        <end position="232"/>
    </location>
</feature>
<reference evidence="10 11" key="1">
    <citation type="journal article" date="2016" name="Nat. Commun.">
        <title>Thousands of microbial genomes shed light on interconnected biogeochemical processes in an aquifer system.</title>
        <authorList>
            <person name="Anantharaman K."/>
            <person name="Brown C.T."/>
            <person name="Hug L.A."/>
            <person name="Sharon I."/>
            <person name="Castelle C.J."/>
            <person name="Probst A.J."/>
            <person name="Thomas B.C."/>
            <person name="Singh A."/>
            <person name="Wilkins M.J."/>
            <person name="Karaoz U."/>
            <person name="Brodie E.L."/>
            <person name="Williams K.H."/>
            <person name="Hubbard S.S."/>
            <person name="Banfield J.F."/>
        </authorList>
    </citation>
    <scope>NUCLEOTIDE SEQUENCE [LARGE SCALE GENOMIC DNA]</scope>
</reference>
<accession>A0A1F8B030</accession>
<dbReference type="PANTHER" id="PTHR33908">
    <property type="entry name" value="MANNOSYLTRANSFERASE YKCB-RELATED"/>
    <property type="match status" value="1"/>
</dbReference>
<evidence type="ECO:0000256" key="2">
    <source>
        <dbReference type="ARBA" id="ARBA00022475"/>
    </source>
</evidence>
<dbReference type="GO" id="GO:0005886">
    <property type="term" value="C:plasma membrane"/>
    <property type="evidence" value="ECO:0007669"/>
    <property type="project" value="UniProtKB-SubCell"/>
</dbReference>
<feature type="transmembrane region" description="Helical" evidence="8">
    <location>
        <begin position="188"/>
        <end position="203"/>
    </location>
</feature>
<feature type="transmembrane region" description="Helical" evidence="8">
    <location>
        <begin position="116"/>
        <end position="135"/>
    </location>
</feature>
<dbReference type="STRING" id="1802513.A3E46_01565"/>
<dbReference type="PANTHER" id="PTHR33908:SF11">
    <property type="entry name" value="MEMBRANE PROTEIN"/>
    <property type="match status" value="1"/>
</dbReference>
<feature type="transmembrane region" description="Helical" evidence="8">
    <location>
        <begin position="341"/>
        <end position="374"/>
    </location>
</feature>
<name>A0A1F8B030_9BACT</name>
<sequence>MKIKRNKIFTLFNFILFTLLLLAFLVRIYRIDSLLGFYFDQGRDANVIWDLWHKGKFFLIGPTTGIEGVFRGPWYYWLIAPFYLLARGDPVWPSVFLSATTVAAIFLSYKIAEKVAGKWAGILAVVIGSFSLYLVYASRWLSNPTPMLLISMIFVYSLFEVLDGKKWSWVLAVFMAGLAMQFGSAAEIFYFLGLAVFGVYLFFTDRKKLPDLKTVLLSVVALGITFAPQVLFDLRHQGILRGTVSKFLFQEGSFKVSFWEMVKIRFPFYYDVFFSKLFPSLTKAKGIFALIFAGLGLYNYKKILKDKRMILLVILLLSPILGMLFFQGNYGNVYDYYFTGYYLIFVIFFAAVLGLFSKSIWGKAIIVIFLVFFLKDNLMSIKNYIVSGVDGPTTIALGNQKQAIDWIFEDASIMGQNFNVDVYVPPVIPHAYDYLFLWQGTNRCGEFRCGQELSQRVPLLYTLYEVDPPHPERLEAWLKRQKGIGKVEKEVKFGGITVQRRERI</sequence>
<feature type="transmembrane region" description="Helical" evidence="8">
    <location>
        <begin position="310"/>
        <end position="329"/>
    </location>
</feature>
<dbReference type="GO" id="GO:0016763">
    <property type="term" value="F:pentosyltransferase activity"/>
    <property type="evidence" value="ECO:0007669"/>
    <property type="project" value="TreeGrafter"/>
</dbReference>
<evidence type="ECO:0000259" key="9">
    <source>
        <dbReference type="Pfam" id="PF13231"/>
    </source>
</evidence>
<comment type="subcellular location">
    <subcellularLocation>
        <location evidence="1">Cell membrane</location>
        <topology evidence="1">Multi-pass membrane protein</topology>
    </subcellularLocation>
</comment>
<dbReference type="InterPro" id="IPR050297">
    <property type="entry name" value="LipidA_mod_glycosyltrf_83"/>
</dbReference>
<feature type="transmembrane region" description="Helical" evidence="8">
    <location>
        <begin position="91"/>
        <end position="109"/>
    </location>
</feature>
<keyword evidence="4" id="KW-0808">Transferase</keyword>
<dbReference type="InterPro" id="IPR038731">
    <property type="entry name" value="RgtA/B/C-like"/>
</dbReference>